<proteinExistence type="inferred from homology"/>
<comment type="subunit">
    <text evidence="2">Homotetramer.</text>
</comment>
<protein>
    <recommendedName>
        <fullName evidence="2 3">Single-stranded DNA-binding protein</fullName>
        <shortName evidence="2">SSB</shortName>
    </recommendedName>
</protein>
<dbReference type="NCBIfam" id="TIGR00621">
    <property type="entry name" value="ssb"/>
    <property type="match status" value="1"/>
</dbReference>
<dbReference type="PIRSF" id="PIRSF002070">
    <property type="entry name" value="SSB"/>
    <property type="match status" value="1"/>
</dbReference>
<dbReference type="GO" id="GO:0006281">
    <property type="term" value="P:DNA repair"/>
    <property type="evidence" value="ECO:0007669"/>
    <property type="project" value="UniProtKB-UniRule"/>
</dbReference>
<comment type="function">
    <text evidence="2">Plays an important role in DNA replication, recombination and repair. Binds to ssDNA and to an array of partner proteins to recruit them to their sites of action during DNA metabolism.</text>
</comment>
<feature type="region of interest" description="Disordered" evidence="4">
    <location>
        <begin position="103"/>
        <end position="147"/>
    </location>
</feature>
<evidence type="ECO:0000256" key="2">
    <source>
        <dbReference type="HAMAP-Rule" id="MF_00984"/>
    </source>
</evidence>
<dbReference type="GO" id="GO:0006260">
    <property type="term" value="P:DNA replication"/>
    <property type="evidence" value="ECO:0007669"/>
    <property type="project" value="UniProtKB-UniRule"/>
</dbReference>
<evidence type="ECO:0000256" key="1">
    <source>
        <dbReference type="ARBA" id="ARBA00023125"/>
    </source>
</evidence>
<dbReference type="AlphaFoldDB" id="A0A7K3WPC6"/>
<keyword evidence="6" id="KW-1185">Reference proteome</keyword>
<keyword evidence="2" id="KW-0235">DNA replication</keyword>
<evidence type="ECO:0000256" key="3">
    <source>
        <dbReference type="PIRNR" id="PIRNR002070"/>
    </source>
</evidence>
<dbReference type="Pfam" id="PF00436">
    <property type="entry name" value="SSB"/>
    <property type="match status" value="1"/>
</dbReference>
<feature type="compositionally biased region" description="Low complexity" evidence="4">
    <location>
        <begin position="108"/>
        <end position="138"/>
    </location>
</feature>
<keyword evidence="2" id="KW-0234">DNA repair</keyword>
<dbReference type="EMBL" id="JAAGVY010000010">
    <property type="protein sequence ID" value="NEN23396.1"/>
    <property type="molecule type" value="Genomic_DNA"/>
</dbReference>
<dbReference type="GO" id="GO:0006310">
    <property type="term" value="P:DNA recombination"/>
    <property type="evidence" value="ECO:0007669"/>
    <property type="project" value="UniProtKB-UniRule"/>
</dbReference>
<dbReference type="SUPFAM" id="SSF50249">
    <property type="entry name" value="Nucleic acid-binding proteins"/>
    <property type="match status" value="1"/>
</dbReference>
<comment type="caution">
    <text evidence="2">Lacks conserved residue(s) required for the propagation of feature annotation.</text>
</comment>
<keyword evidence="2" id="KW-0227">DNA damage</keyword>
<gene>
    <name evidence="5" type="ORF">G3O08_07775</name>
</gene>
<evidence type="ECO:0000256" key="4">
    <source>
        <dbReference type="SAM" id="MobiDB-lite"/>
    </source>
</evidence>
<comment type="caution">
    <text evidence="5">The sequence shown here is derived from an EMBL/GenBank/DDBJ whole genome shotgun (WGS) entry which is preliminary data.</text>
</comment>
<dbReference type="InterPro" id="IPR011344">
    <property type="entry name" value="ssDNA-bd"/>
</dbReference>
<dbReference type="PANTHER" id="PTHR10302:SF27">
    <property type="entry name" value="SINGLE-STRANDED DNA-BINDING PROTEIN"/>
    <property type="match status" value="1"/>
</dbReference>
<organism evidence="5 6">
    <name type="scientific">Cryomorpha ignava</name>
    <dbReference type="NCBI Taxonomy" id="101383"/>
    <lineage>
        <taxon>Bacteria</taxon>
        <taxon>Pseudomonadati</taxon>
        <taxon>Bacteroidota</taxon>
        <taxon>Flavobacteriia</taxon>
        <taxon>Flavobacteriales</taxon>
        <taxon>Cryomorphaceae</taxon>
        <taxon>Cryomorpha</taxon>
    </lineage>
</organism>
<accession>A0A7K3WPC6</accession>
<dbReference type="PROSITE" id="PS50935">
    <property type="entry name" value="SSB"/>
    <property type="match status" value="1"/>
</dbReference>
<evidence type="ECO:0000313" key="6">
    <source>
        <dbReference type="Proteomes" id="UP000486602"/>
    </source>
</evidence>
<dbReference type="InterPro" id="IPR000424">
    <property type="entry name" value="Primosome_PriB/ssb"/>
</dbReference>
<keyword evidence="1 2" id="KW-0238">DNA-binding</keyword>
<dbReference type="PANTHER" id="PTHR10302">
    <property type="entry name" value="SINGLE-STRANDED DNA-BINDING PROTEIN"/>
    <property type="match status" value="1"/>
</dbReference>
<dbReference type="HAMAP" id="MF_00984">
    <property type="entry name" value="SSB"/>
    <property type="match status" value="1"/>
</dbReference>
<dbReference type="Proteomes" id="UP000486602">
    <property type="component" value="Unassembled WGS sequence"/>
</dbReference>
<dbReference type="GO" id="GO:0009295">
    <property type="term" value="C:nucleoid"/>
    <property type="evidence" value="ECO:0007669"/>
    <property type="project" value="TreeGrafter"/>
</dbReference>
<dbReference type="CDD" id="cd04496">
    <property type="entry name" value="SSB_OBF"/>
    <property type="match status" value="1"/>
</dbReference>
<reference evidence="5 6" key="1">
    <citation type="submission" date="2020-02" db="EMBL/GenBank/DDBJ databases">
        <title>Out from the shadows clarifying the taxonomy of the family Cryomorphaceae and related taxa by utilizing the GTDB taxonomic framework.</title>
        <authorList>
            <person name="Bowman J.P."/>
        </authorList>
    </citation>
    <scope>NUCLEOTIDE SEQUENCE [LARGE SCALE GENOMIC DNA]</scope>
    <source>
        <strain evidence="5 6">QSSC 1-22</strain>
    </source>
</reference>
<dbReference type="GO" id="GO:0003697">
    <property type="term" value="F:single-stranded DNA binding"/>
    <property type="evidence" value="ECO:0007669"/>
    <property type="project" value="UniProtKB-UniRule"/>
</dbReference>
<dbReference type="InterPro" id="IPR012340">
    <property type="entry name" value="NA-bd_OB-fold"/>
</dbReference>
<sequence length="147" mass="16135">MAGVNKVILIGNLGIDPEVRTLESGVKVCRLSLATSESYTNKEGNRVEQTEWHSITLWRQLAEIAEKYLTKGNKVYIEGKLRTRSYKDKEGVEKYSTEIVADNMQMLGGSSSGDSSSATRSNPQSQPQQQASSGNADSDNSDDDLPF</sequence>
<feature type="short sequence motif" description="Important for interaction with partner proteins" evidence="2">
    <location>
        <begin position="142"/>
        <end position="147"/>
    </location>
</feature>
<dbReference type="Gene3D" id="2.40.50.140">
    <property type="entry name" value="Nucleic acid-binding proteins"/>
    <property type="match status" value="1"/>
</dbReference>
<evidence type="ECO:0000313" key="5">
    <source>
        <dbReference type="EMBL" id="NEN23396.1"/>
    </source>
</evidence>
<dbReference type="RefSeq" id="WP_163284575.1">
    <property type="nucleotide sequence ID" value="NZ_JAAGVY010000010.1"/>
</dbReference>
<keyword evidence="2" id="KW-0233">DNA recombination</keyword>
<name>A0A7K3WPC6_9FLAO</name>